<dbReference type="PANTHER" id="PTHR47267">
    <property type="match status" value="1"/>
</dbReference>
<dbReference type="GO" id="GO:0016787">
    <property type="term" value="F:hydrolase activity"/>
    <property type="evidence" value="ECO:0007669"/>
    <property type="project" value="UniProtKB-KW"/>
</dbReference>
<keyword evidence="7" id="KW-1185">Reference proteome</keyword>
<comment type="cofactor">
    <cofactor evidence="1">
        <name>Mg(2+)</name>
        <dbReference type="ChEBI" id="CHEBI:18420"/>
    </cofactor>
</comment>
<accession>A0A7G2CJW4</accession>
<dbReference type="SUPFAM" id="SSF56784">
    <property type="entry name" value="HAD-like"/>
    <property type="match status" value="1"/>
</dbReference>
<evidence type="ECO:0000256" key="3">
    <source>
        <dbReference type="ARBA" id="ARBA00022801"/>
    </source>
</evidence>
<dbReference type="InterPro" id="IPR006379">
    <property type="entry name" value="HAD-SF_hydro_IIB"/>
</dbReference>
<evidence type="ECO:0000256" key="2">
    <source>
        <dbReference type="ARBA" id="ARBA00022723"/>
    </source>
</evidence>
<evidence type="ECO:0000256" key="5">
    <source>
        <dbReference type="ARBA" id="ARBA00034778"/>
    </source>
</evidence>
<evidence type="ECO:0000256" key="1">
    <source>
        <dbReference type="ARBA" id="ARBA00001946"/>
    </source>
</evidence>
<dbReference type="Pfam" id="PF08282">
    <property type="entry name" value="Hydrolase_3"/>
    <property type="match status" value="1"/>
</dbReference>
<dbReference type="Gene3D" id="3.40.50.1000">
    <property type="entry name" value="HAD superfamily/HAD-like"/>
    <property type="match status" value="1"/>
</dbReference>
<dbReference type="PANTHER" id="PTHR47267:SF5">
    <property type="entry name" value="DEHALOGENASE-LIKE HYDROLASE, PUTATIVE-RELATED"/>
    <property type="match status" value="1"/>
</dbReference>
<dbReference type="AlphaFoldDB" id="A0A7G2CJW4"/>
<keyword evidence="2" id="KW-0479">Metal-binding</keyword>
<dbReference type="NCBIfam" id="TIGR00099">
    <property type="entry name" value="Cof-subfamily"/>
    <property type="match status" value="1"/>
</dbReference>
<evidence type="ECO:0000256" key="4">
    <source>
        <dbReference type="ARBA" id="ARBA00022842"/>
    </source>
</evidence>
<dbReference type="InterPro" id="IPR000150">
    <property type="entry name" value="Cof"/>
</dbReference>
<protein>
    <submittedName>
        <fullName evidence="6">Haloacid dehalogenase-like hydrolase/Sucrose-6F-phosphate phosphohydrolase, putative</fullName>
    </submittedName>
</protein>
<evidence type="ECO:0000313" key="7">
    <source>
        <dbReference type="Proteomes" id="UP000515908"/>
    </source>
</evidence>
<keyword evidence="3 6" id="KW-0378">Hydrolase</keyword>
<gene>
    <name evidence="6" type="ORF">ADEAN_000639600</name>
</gene>
<dbReference type="GO" id="GO:0046872">
    <property type="term" value="F:metal ion binding"/>
    <property type="evidence" value="ECO:0007669"/>
    <property type="project" value="UniProtKB-KW"/>
</dbReference>
<evidence type="ECO:0000313" key="6">
    <source>
        <dbReference type="EMBL" id="CAD2218903.1"/>
    </source>
</evidence>
<name>A0A7G2CJW4_9TRYP</name>
<keyword evidence="4" id="KW-0460">Magnesium</keyword>
<dbReference type="Gene3D" id="3.30.1240.10">
    <property type="match status" value="1"/>
</dbReference>
<dbReference type="VEuPathDB" id="TriTrypDB:ADEAN_000639600"/>
<organism evidence="6 7">
    <name type="scientific">Angomonas deanei</name>
    <dbReference type="NCBI Taxonomy" id="59799"/>
    <lineage>
        <taxon>Eukaryota</taxon>
        <taxon>Discoba</taxon>
        <taxon>Euglenozoa</taxon>
        <taxon>Kinetoplastea</taxon>
        <taxon>Metakinetoplastina</taxon>
        <taxon>Trypanosomatida</taxon>
        <taxon>Trypanosomatidae</taxon>
        <taxon>Strigomonadinae</taxon>
        <taxon>Angomonas</taxon>
    </lineage>
</organism>
<dbReference type="NCBIfam" id="TIGR01484">
    <property type="entry name" value="HAD-SF-IIB"/>
    <property type="match status" value="1"/>
</dbReference>
<dbReference type="Proteomes" id="UP000515908">
    <property type="component" value="Chromosome 12"/>
</dbReference>
<dbReference type="EMBL" id="LR877156">
    <property type="protein sequence ID" value="CAD2218903.1"/>
    <property type="molecule type" value="Genomic_DNA"/>
</dbReference>
<dbReference type="InterPro" id="IPR023214">
    <property type="entry name" value="HAD_sf"/>
</dbReference>
<dbReference type="InterPro" id="IPR036412">
    <property type="entry name" value="HAD-like_sf"/>
</dbReference>
<dbReference type="PROSITE" id="PS01229">
    <property type="entry name" value="COF_2"/>
    <property type="match status" value="1"/>
</dbReference>
<sequence length="343" mass="38562">MESRMSESCILLWLSHHHCSTLLLLFGRRARKKEVKITIVRMNVARTRIRAIFTDMDRTLLNANHVISDYTKDVLRCIRRHNESAQNTKEKIYFILVTGRPYPDVIETVQKTDGLVADYIVSNNGACIFDASFRPIVQHCIPPTTVKTLLSLGVQFGRSTDKNSFDFATSWFQGKGWYTNHKIEGLGRSYPPHFQPQLKLDTLCTPEQVQATVEENALEGIPQIFYYGPHETLCPVEKELDRLKDHVDFCFSLPFILDISPHGINKGTAVSEVLSLLGLTPSESVAFGDGMNDLPMLQAVATPCVMQNSMEALFAALPEATVIGHHDEDGVAKKVVELFEIKL</sequence>
<reference evidence="6 7" key="1">
    <citation type="submission" date="2020-08" db="EMBL/GenBank/DDBJ databases">
        <authorList>
            <person name="Newling K."/>
            <person name="Davey J."/>
            <person name="Forrester S."/>
        </authorList>
    </citation>
    <scope>NUCLEOTIDE SEQUENCE [LARGE SCALE GENOMIC DNA]</scope>
    <source>
        <strain evidence="7">Crithidia deanei Carvalho (ATCC PRA-265)</strain>
    </source>
</reference>
<comment type="similarity">
    <text evidence="5">Belongs to the HAD-like hydrolase superfamily. Cof family.</text>
</comment>
<proteinExistence type="inferred from homology"/>